<organism evidence="9 10">
    <name type="scientific">Natronobacillus azotifigens</name>
    <dbReference type="NCBI Taxonomy" id="472978"/>
    <lineage>
        <taxon>Bacteria</taxon>
        <taxon>Bacillati</taxon>
        <taxon>Bacillota</taxon>
        <taxon>Bacilli</taxon>
        <taxon>Bacillales</taxon>
        <taxon>Bacillaceae</taxon>
        <taxon>Natronobacillus</taxon>
    </lineage>
</organism>
<sequence>MSKFLLGVDIGGTTVKIGVIQENGDIIEKWEILTNISSGATSIPSDIWTSIEGKLVELNIDNTDIIGIGVGAPGFVQTETGIVAEAVNLGWKDFKLADKLNTLSNLPVYVDNDANIAALGENWKGSGQLADNLIAVTLGTGVGGGIIANGQIVSGTNGTAGEIGHMTVLEDGVLCNCGRRGCLETITSATGIARLAEEKVTSGVVTNLQTKYQNNNNMLTAKDVFDSATEGDEVAIELVLYVTDVLGLAISNIATIINPSKIVIGGGVSKAGEALLSPLRKAFTKYALPRIDQGSSFVIAELGNDAGIIGGAYLVKQNMSV</sequence>
<comment type="similarity">
    <text evidence="1">Belongs to the ROK (NagC/XylR) family.</text>
</comment>
<dbReference type="PROSITE" id="PS01125">
    <property type="entry name" value="ROK"/>
    <property type="match status" value="1"/>
</dbReference>
<dbReference type="GO" id="GO:0006096">
    <property type="term" value="P:glycolytic process"/>
    <property type="evidence" value="ECO:0007669"/>
    <property type="project" value="InterPro"/>
</dbReference>
<dbReference type="EMBL" id="JAPRAT010000027">
    <property type="protein sequence ID" value="MCZ0704061.1"/>
    <property type="molecule type" value="Genomic_DNA"/>
</dbReference>
<dbReference type="InterPro" id="IPR043129">
    <property type="entry name" value="ATPase_NBD"/>
</dbReference>
<comment type="caution">
    <text evidence="9">The sequence shown here is derived from an EMBL/GenBank/DDBJ whole genome shotgun (WGS) entry which is preliminary data.</text>
</comment>
<evidence type="ECO:0000256" key="4">
    <source>
        <dbReference type="ARBA" id="ARBA00022679"/>
    </source>
</evidence>
<evidence type="ECO:0000313" key="9">
    <source>
        <dbReference type="EMBL" id="MCZ0704061.1"/>
    </source>
</evidence>
<dbReference type="NCBIfam" id="TIGR00744">
    <property type="entry name" value="ROK_glcA_fam"/>
    <property type="match status" value="1"/>
</dbReference>
<dbReference type="Proteomes" id="UP001084197">
    <property type="component" value="Unassembled WGS sequence"/>
</dbReference>
<dbReference type="SUPFAM" id="SSF53067">
    <property type="entry name" value="Actin-like ATPase domain"/>
    <property type="match status" value="1"/>
</dbReference>
<proteinExistence type="inferred from homology"/>
<evidence type="ECO:0000256" key="7">
    <source>
        <dbReference type="ARBA" id="ARBA00022840"/>
    </source>
</evidence>
<accession>A0A9J6RF43</accession>
<evidence type="ECO:0000256" key="5">
    <source>
        <dbReference type="ARBA" id="ARBA00022741"/>
    </source>
</evidence>
<evidence type="ECO:0000256" key="1">
    <source>
        <dbReference type="ARBA" id="ARBA00006479"/>
    </source>
</evidence>
<dbReference type="AlphaFoldDB" id="A0A9J6RF43"/>
<dbReference type="PANTHER" id="PTHR18964:SF149">
    <property type="entry name" value="BIFUNCTIONAL UDP-N-ACETYLGLUCOSAMINE 2-EPIMERASE_N-ACETYLMANNOSAMINE KINASE"/>
    <property type="match status" value="1"/>
</dbReference>
<dbReference type="InterPro" id="IPR049874">
    <property type="entry name" value="ROK_cs"/>
</dbReference>
<dbReference type="Gene3D" id="3.30.420.40">
    <property type="match status" value="2"/>
</dbReference>
<dbReference type="Pfam" id="PF00480">
    <property type="entry name" value="ROK"/>
    <property type="match status" value="1"/>
</dbReference>
<protein>
    <recommendedName>
        <fullName evidence="3">Glucokinase</fullName>
        <ecNumber evidence="2">2.7.1.2</ecNumber>
    </recommendedName>
    <alternativeName>
        <fullName evidence="8">Glucose kinase</fullName>
    </alternativeName>
</protein>
<dbReference type="RefSeq" id="WP_268780828.1">
    <property type="nucleotide sequence ID" value="NZ_JAPRAT010000027.1"/>
</dbReference>
<dbReference type="PANTHER" id="PTHR18964">
    <property type="entry name" value="ROK (REPRESSOR, ORF, KINASE) FAMILY"/>
    <property type="match status" value="1"/>
</dbReference>
<dbReference type="InterPro" id="IPR000600">
    <property type="entry name" value="ROK"/>
</dbReference>
<reference evidence="9" key="1">
    <citation type="submission" date="2022-11" db="EMBL/GenBank/DDBJ databases">
        <title>WGS of Natronobacillus azotifigens 24KS-1, an anaerobic diazotrophic haloalkaliphile from soda-rich habitats.</title>
        <authorList>
            <person name="Sorokin D.Y."/>
            <person name="Merkel A.Y."/>
        </authorList>
    </citation>
    <scope>NUCLEOTIDE SEQUENCE</scope>
    <source>
        <strain evidence="9">24KS-1</strain>
    </source>
</reference>
<evidence type="ECO:0000256" key="2">
    <source>
        <dbReference type="ARBA" id="ARBA00012323"/>
    </source>
</evidence>
<evidence type="ECO:0000256" key="8">
    <source>
        <dbReference type="ARBA" id="ARBA00032386"/>
    </source>
</evidence>
<keyword evidence="5" id="KW-0547">Nucleotide-binding</keyword>
<dbReference type="GO" id="GO:0004340">
    <property type="term" value="F:glucokinase activity"/>
    <property type="evidence" value="ECO:0007669"/>
    <property type="project" value="UniProtKB-EC"/>
</dbReference>
<evidence type="ECO:0000256" key="3">
    <source>
        <dbReference type="ARBA" id="ARBA00014701"/>
    </source>
</evidence>
<evidence type="ECO:0000256" key="6">
    <source>
        <dbReference type="ARBA" id="ARBA00022777"/>
    </source>
</evidence>
<dbReference type="InterPro" id="IPR004654">
    <property type="entry name" value="ROK_glcA"/>
</dbReference>
<dbReference type="GO" id="GO:0005524">
    <property type="term" value="F:ATP binding"/>
    <property type="evidence" value="ECO:0007669"/>
    <property type="project" value="UniProtKB-KW"/>
</dbReference>
<keyword evidence="10" id="KW-1185">Reference proteome</keyword>
<gene>
    <name evidence="9" type="ORF">OWO01_12665</name>
</gene>
<keyword evidence="7" id="KW-0067">ATP-binding</keyword>
<dbReference type="GO" id="GO:0005737">
    <property type="term" value="C:cytoplasm"/>
    <property type="evidence" value="ECO:0007669"/>
    <property type="project" value="InterPro"/>
</dbReference>
<keyword evidence="6" id="KW-0418">Kinase</keyword>
<dbReference type="EC" id="2.7.1.2" evidence="2"/>
<name>A0A9J6RF43_9BACI</name>
<keyword evidence="4 9" id="KW-0808">Transferase</keyword>
<evidence type="ECO:0000313" key="10">
    <source>
        <dbReference type="Proteomes" id="UP001084197"/>
    </source>
</evidence>